<dbReference type="EMBL" id="CAJVPJ010000448">
    <property type="protein sequence ID" value="CAG8525624.1"/>
    <property type="molecule type" value="Genomic_DNA"/>
</dbReference>
<dbReference type="AlphaFoldDB" id="A0A9N9FDK1"/>
<gene>
    <name evidence="1" type="ORF">POCULU_LOCUS3801</name>
</gene>
<evidence type="ECO:0000313" key="2">
    <source>
        <dbReference type="Proteomes" id="UP000789572"/>
    </source>
</evidence>
<organism evidence="1 2">
    <name type="scientific">Paraglomus occultum</name>
    <dbReference type="NCBI Taxonomy" id="144539"/>
    <lineage>
        <taxon>Eukaryota</taxon>
        <taxon>Fungi</taxon>
        <taxon>Fungi incertae sedis</taxon>
        <taxon>Mucoromycota</taxon>
        <taxon>Glomeromycotina</taxon>
        <taxon>Glomeromycetes</taxon>
        <taxon>Paraglomerales</taxon>
        <taxon>Paraglomeraceae</taxon>
        <taxon>Paraglomus</taxon>
    </lineage>
</organism>
<keyword evidence="2" id="KW-1185">Reference proteome</keyword>
<accession>A0A9N9FDK1</accession>
<dbReference type="Proteomes" id="UP000789572">
    <property type="component" value="Unassembled WGS sequence"/>
</dbReference>
<proteinExistence type="predicted"/>
<reference evidence="1" key="1">
    <citation type="submission" date="2021-06" db="EMBL/GenBank/DDBJ databases">
        <authorList>
            <person name="Kallberg Y."/>
            <person name="Tangrot J."/>
            <person name="Rosling A."/>
        </authorList>
    </citation>
    <scope>NUCLEOTIDE SEQUENCE</scope>
    <source>
        <strain evidence="1">IA702</strain>
    </source>
</reference>
<protein>
    <submittedName>
        <fullName evidence="1">6027_t:CDS:1</fullName>
    </submittedName>
</protein>
<name>A0A9N9FDK1_9GLOM</name>
<comment type="caution">
    <text evidence="1">The sequence shown here is derived from an EMBL/GenBank/DDBJ whole genome shotgun (WGS) entry which is preliminary data.</text>
</comment>
<evidence type="ECO:0000313" key="1">
    <source>
        <dbReference type="EMBL" id="CAG8525624.1"/>
    </source>
</evidence>
<sequence>MFFYNMFRMHIRQIISHVVKDRFDVAINRITKLLRVVPKEHYNEY</sequence>